<feature type="domain" description="DUF5683" evidence="3">
    <location>
        <begin position="100"/>
        <end position="140"/>
    </location>
</feature>
<feature type="transmembrane region" description="Helical" evidence="2">
    <location>
        <begin position="98"/>
        <end position="115"/>
    </location>
</feature>
<gene>
    <name evidence="4" type="ordered locus">Mvol_1698</name>
</gene>
<dbReference type="Proteomes" id="UP000007722">
    <property type="component" value="Chromosome"/>
</dbReference>
<keyword evidence="5" id="KW-1185">Reference proteome</keyword>
<organism evidence="4 5">
    <name type="scientific">Methanococcus voltae (strain ATCC BAA-1334 / A3)</name>
    <dbReference type="NCBI Taxonomy" id="456320"/>
    <lineage>
        <taxon>Archaea</taxon>
        <taxon>Methanobacteriati</taxon>
        <taxon>Methanobacteriota</taxon>
        <taxon>Methanomada group</taxon>
        <taxon>Methanococci</taxon>
        <taxon>Methanococcales</taxon>
        <taxon>Methanococcaceae</taxon>
        <taxon>Methanococcus</taxon>
    </lineage>
</organism>
<keyword evidence="2" id="KW-1133">Transmembrane helix</keyword>
<reference evidence="4 5" key="1">
    <citation type="submission" date="2010-05" db="EMBL/GenBank/DDBJ databases">
        <title>Complete sequence of Methanococcus voltae A3.</title>
        <authorList>
            <consortium name="US DOE Joint Genome Institute"/>
            <person name="Lucas S."/>
            <person name="Copeland A."/>
            <person name="Lapidus A."/>
            <person name="Cheng J.-F."/>
            <person name="Bruce D."/>
            <person name="Goodwin L."/>
            <person name="Pitluck S."/>
            <person name="Lowry S."/>
            <person name="Clum A."/>
            <person name="Land M."/>
            <person name="Hauser L."/>
            <person name="Kyrpides N."/>
            <person name="Mikhailova N."/>
            <person name="Whitman W.B."/>
            <person name="Woyke T."/>
        </authorList>
    </citation>
    <scope>NUCLEOTIDE SEQUENCE [LARGE SCALE GENOMIC DNA]</scope>
    <source>
        <strain evidence="5">ATCC BAA-1334 / A3</strain>
    </source>
</reference>
<proteinExistence type="predicted"/>
<keyword evidence="2" id="KW-0812">Transmembrane</keyword>
<feature type="region of interest" description="Disordered" evidence="1">
    <location>
        <begin position="45"/>
        <end position="81"/>
    </location>
</feature>
<evidence type="ECO:0000313" key="4">
    <source>
        <dbReference type="EMBL" id="ADI37353.1"/>
    </source>
</evidence>
<protein>
    <submittedName>
        <fullName evidence="4">TM2 domain containing protein</fullName>
    </submittedName>
</protein>
<dbReference type="Pfam" id="PF18935">
    <property type="entry name" value="DUF5683"/>
    <property type="match status" value="1"/>
</dbReference>
<dbReference type="AlphaFoldDB" id="D7DR76"/>
<sequence length="174" mass="19258">MAEIKYCQHCGFKLENDEDVCPQCNKFCSDTLQDLKNSYNVPSITINNENNNDTNVTSASDSQSESESDSESEAKNTNISSNINKNTNMGYPAGFNRYIKSPALAAILSFFIPGLGQIYNGEIIKGIIIIVLFVISFFAIAILIGFIMLPIVWLYAVCEAYNTANKINRGYIVP</sequence>
<name>D7DR76_METV3</name>
<dbReference type="HOGENOM" id="CLU_081297_3_1_2"/>
<evidence type="ECO:0000256" key="1">
    <source>
        <dbReference type="SAM" id="MobiDB-lite"/>
    </source>
</evidence>
<keyword evidence="2" id="KW-0472">Membrane</keyword>
<dbReference type="EMBL" id="CP002057">
    <property type="protein sequence ID" value="ADI37353.1"/>
    <property type="molecule type" value="Genomic_DNA"/>
</dbReference>
<evidence type="ECO:0000256" key="2">
    <source>
        <dbReference type="SAM" id="Phobius"/>
    </source>
</evidence>
<dbReference type="OrthoDB" id="64860at2157"/>
<evidence type="ECO:0000259" key="3">
    <source>
        <dbReference type="Pfam" id="PF18935"/>
    </source>
</evidence>
<dbReference type="eggNOG" id="arCOG03293">
    <property type="taxonomic scope" value="Archaea"/>
</dbReference>
<dbReference type="InParanoid" id="D7DR76"/>
<dbReference type="STRING" id="456320.Mvol_1698"/>
<accession>D7DR76</accession>
<dbReference type="KEGG" id="mvo:Mvol_1698"/>
<evidence type="ECO:0000313" key="5">
    <source>
        <dbReference type="Proteomes" id="UP000007722"/>
    </source>
</evidence>
<dbReference type="InterPro" id="IPR043738">
    <property type="entry name" value="DUF5683"/>
</dbReference>
<feature type="transmembrane region" description="Helical" evidence="2">
    <location>
        <begin position="127"/>
        <end position="156"/>
    </location>
</feature>
<feature type="compositionally biased region" description="Low complexity" evidence="1">
    <location>
        <begin position="45"/>
        <end position="63"/>
    </location>
</feature>